<dbReference type="Gene3D" id="3.40.50.1820">
    <property type="entry name" value="alpha/beta hydrolase"/>
    <property type="match status" value="1"/>
</dbReference>
<reference evidence="9 10" key="1">
    <citation type="submission" date="2024-08" db="EMBL/GenBank/DDBJ databases">
        <authorList>
            <person name="Cucini C."/>
            <person name="Frati F."/>
        </authorList>
    </citation>
    <scope>NUCLEOTIDE SEQUENCE [LARGE SCALE GENOMIC DNA]</scope>
</reference>
<dbReference type="Pfam" id="PF02750">
    <property type="entry name" value="Synapsin_C"/>
    <property type="match status" value="1"/>
</dbReference>
<keyword evidence="10" id="KW-1185">Reference proteome</keyword>
<sequence length="1371" mass="150263">MILKNQLCFLVLFINYSLIVLGNEFDNELTSDLVIKAPVYRQVSLDDDEIHDEEILHAVQTSLYEFYANKMRNRSNSLRVKRGIKMVCYGILGCFRDEGVFDYLDMVPAPPEEINTKFFIFTKHDGMEVYDFDNYTNTRDSKFNSSNPTKIIIHGFGSTCNRMWASEMRQALLAVLDCNVICVDWENGAALPNYVRAAVNTRLVGKQLAILVNWLNTVHGSRNHDFHLIGFSLGAHVAGFAGSELKNLSRITGLDPAGPLFESYDAKVRLDATDAMFVDVIHSNGDSLLMGGLGSWETIGHLDFYPNGGRAQKGCSHMFLGAFRDLIWSPSSSSSSSSSTPALPSTTIPPPISHDRPLMHKKMRMRMLPLPTEIHNTPPPPPETDGRSLCNHRRAYKFFTESVSPRCQFPAFLCESFDKYLTGACFHGIGGSNAVTYNMGYYADVGFNKHSVVRTDKSLLYVATRDEEPFCANQYRIRVESSPSPAPISTYGGLEAIVIGTNEYETDKVVNETFLVTQTPKDNMVAGSVLQRLIISHPALTTPLKINLKYTAYQGWLYSGISRWSMDRIIITDARGVSSSFCTRGLLLPSGISVTVTLTPGICTNHPSAVLPPPPPNYPNYPYETYSKKPDQRRPDPTTQQSLTTVSRLITNNTVEYSEWHPINGTSMESVNKTIEEPASPGVVYVTKHVLPHDIDNMLNEYEITSPAGKDTPTRLLLGTTRSLKSRPIVLRNRVREGRNIGSHMIYYVPTRASKKHNVRLAMRQRRFSSGDLSSEQDEVETSGKEQQPQQQPPPSSAGGDGVKPTPSSSSVNQPPGNLNLTMTTTTTASTTSIFNSSKTTSAPTSPAKSTSFLTRVQSLTGVAREYTSNITSQVVSTASQYGIGGGGTGSGLMGGRMLPAREIGFLSLLVIDDMNTDWSKYFKTRKVHECEIRVEQCEFSELSVTAMEGSCAVSYAVWREGNKLVKQFVPDMVLIRQNLKDAGRDYKNQLLSLMYGGVPSVNSLQAVYNFQDKPWVFAHMMNIQRKLGRDSFPLIDQCFYPDFKEMSSYIPKLPAVLKIGHAHGGLGKIRVGTINDYQDASSVVAVTGTYCTSEPYVEARCDVHVQKIGNQYKAFMRKGIVGHWKSGSGSAMLEQIQMNEKYRSWVDNVATLFGGLDICALEVIVGKDGREYIIEVNDSALSLMGESQEDDRRHIAELVLSRMNQLCKPYTGQQTGGIGVAPLPPSQQPNPPAPAPGTRYRRTSGSETTFSEPANANEISSSPSISRRESQGSTTSSATAGGGGGAVTGAAVSTTSSAPTSTTQSNSSSGFYSAASITGSASQISNKAGSFFSRQNSQSKGEGGTGAPGEDSEDTMKNLRKTFAGIFGDM</sequence>
<comment type="caution">
    <text evidence="9">The sequence shown here is derived from an EMBL/GenBank/DDBJ whole genome shotgun (WGS) entry which is preliminary data.</text>
</comment>
<gene>
    <name evidence="9" type="ORF">ODALV1_LOCUS13013</name>
</gene>
<name>A0ABP1QPK4_9HEXA</name>
<dbReference type="PROSITE" id="PS50975">
    <property type="entry name" value="ATP_GRASP"/>
    <property type="match status" value="1"/>
</dbReference>
<organism evidence="9 10">
    <name type="scientific">Orchesella dallaii</name>
    <dbReference type="NCBI Taxonomy" id="48710"/>
    <lineage>
        <taxon>Eukaryota</taxon>
        <taxon>Metazoa</taxon>
        <taxon>Ecdysozoa</taxon>
        <taxon>Arthropoda</taxon>
        <taxon>Hexapoda</taxon>
        <taxon>Collembola</taxon>
        <taxon>Entomobryomorpha</taxon>
        <taxon>Entomobryoidea</taxon>
        <taxon>Orchesellidae</taxon>
        <taxon>Orchesellinae</taxon>
        <taxon>Orchesella</taxon>
    </lineage>
</organism>
<keyword evidence="7" id="KW-0732">Signal</keyword>
<protein>
    <recommendedName>
        <fullName evidence="8">ATP-grasp domain-containing protein</fullName>
    </recommendedName>
</protein>
<feature type="compositionally biased region" description="Low complexity" evidence="6">
    <location>
        <begin position="333"/>
        <end position="346"/>
    </location>
</feature>
<evidence type="ECO:0000256" key="1">
    <source>
        <dbReference type="ARBA" id="ARBA00008243"/>
    </source>
</evidence>
<dbReference type="Pfam" id="PF02078">
    <property type="entry name" value="Synapsin"/>
    <property type="match status" value="1"/>
</dbReference>
<feature type="region of interest" description="Disordered" evidence="6">
    <location>
        <begin position="1212"/>
        <end position="1314"/>
    </location>
</feature>
<feature type="region of interest" description="Disordered" evidence="6">
    <location>
        <begin position="1329"/>
        <end position="1358"/>
    </location>
</feature>
<keyword evidence="5" id="KW-0067">ATP-binding</keyword>
<keyword evidence="5" id="KW-0547">Nucleotide-binding</keyword>
<evidence type="ECO:0000259" key="8">
    <source>
        <dbReference type="PROSITE" id="PS50975"/>
    </source>
</evidence>
<comment type="similarity">
    <text evidence="1">Belongs to the synapsin family.</text>
</comment>
<feature type="compositionally biased region" description="Polar residues" evidence="6">
    <location>
        <begin position="1329"/>
        <end position="1341"/>
    </location>
</feature>
<evidence type="ECO:0000256" key="3">
    <source>
        <dbReference type="ARBA" id="ARBA00023018"/>
    </source>
</evidence>
<feature type="compositionally biased region" description="Pro residues" evidence="6">
    <location>
        <begin position="1223"/>
        <end position="1236"/>
    </location>
</feature>
<dbReference type="Pfam" id="PF00151">
    <property type="entry name" value="Lipase"/>
    <property type="match status" value="2"/>
</dbReference>
<feature type="region of interest" description="Disordered" evidence="6">
    <location>
        <begin position="333"/>
        <end position="356"/>
    </location>
</feature>
<dbReference type="InterPro" id="IPR020897">
    <property type="entry name" value="Synapsin_pre-ATP-grasp_dom"/>
</dbReference>
<evidence type="ECO:0000256" key="5">
    <source>
        <dbReference type="PROSITE-ProRule" id="PRU00409"/>
    </source>
</evidence>
<feature type="compositionally biased region" description="Low complexity" evidence="6">
    <location>
        <begin position="1289"/>
        <end position="1314"/>
    </location>
</feature>
<dbReference type="InterPro" id="IPR013818">
    <property type="entry name" value="Lipase"/>
</dbReference>
<comment type="subcellular location">
    <subcellularLocation>
        <location evidence="4">Synapse</location>
    </subcellularLocation>
</comment>
<dbReference type="InterPro" id="IPR011761">
    <property type="entry name" value="ATP-grasp"/>
</dbReference>
<feature type="chain" id="PRO_5047278780" description="ATP-grasp domain-containing protein" evidence="7">
    <location>
        <begin position="23"/>
        <end position="1371"/>
    </location>
</feature>
<feature type="compositionally biased region" description="Low complexity" evidence="6">
    <location>
        <begin position="1254"/>
        <end position="1280"/>
    </location>
</feature>
<dbReference type="PANTHER" id="PTHR10841">
    <property type="entry name" value="SYNAPSIN"/>
    <property type="match status" value="1"/>
</dbReference>
<evidence type="ECO:0000256" key="6">
    <source>
        <dbReference type="SAM" id="MobiDB-lite"/>
    </source>
</evidence>
<feature type="domain" description="ATP-grasp" evidence="8">
    <location>
        <begin position="1025"/>
        <end position="1205"/>
    </location>
</feature>
<dbReference type="SUPFAM" id="SSF52440">
    <property type="entry name" value="PreATP-grasp domain"/>
    <property type="match status" value="1"/>
</dbReference>
<accession>A0ABP1QPK4</accession>
<feature type="compositionally biased region" description="Polar residues" evidence="6">
    <location>
        <begin position="1244"/>
        <end position="1253"/>
    </location>
</feature>
<keyword evidence="3" id="KW-0770">Synapse</keyword>
<dbReference type="CDD" id="cd00707">
    <property type="entry name" value="Pancreat_lipase_like"/>
    <property type="match status" value="1"/>
</dbReference>
<feature type="region of interest" description="Disordered" evidence="6">
    <location>
        <begin position="606"/>
        <end position="645"/>
    </location>
</feature>
<dbReference type="PRINTS" id="PR01368">
    <property type="entry name" value="SYNAPSIN"/>
</dbReference>
<dbReference type="Gene3D" id="3.40.50.20">
    <property type="match status" value="1"/>
</dbReference>
<dbReference type="PANTHER" id="PTHR10841:SF17">
    <property type="entry name" value="SYNAPSIN"/>
    <property type="match status" value="1"/>
</dbReference>
<evidence type="ECO:0000313" key="9">
    <source>
        <dbReference type="EMBL" id="CAL8108536.1"/>
    </source>
</evidence>
<keyword evidence="2" id="KW-0597">Phosphoprotein</keyword>
<dbReference type="InterPro" id="IPR001359">
    <property type="entry name" value="Synapsin"/>
</dbReference>
<feature type="compositionally biased region" description="Pro residues" evidence="6">
    <location>
        <begin position="610"/>
        <end position="619"/>
    </location>
</feature>
<dbReference type="InterPro" id="IPR016185">
    <property type="entry name" value="PreATP-grasp_dom_sf"/>
</dbReference>
<dbReference type="SUPFAM" id="SSF56059">
    <property type="entry name" value="Glutathione synthetase ATP-binding domain-like"/>
    <property type="match status" value="1"/>
</dbReference>
<feature type="signal peptide" evidence="7">
    <location>
        <begin position="1"/>
        <end position="22"/>
    </location>
</feature>
<evidence type="ECO:0000256" key="2">
    <source>
        <dbReference type="ARBA" id="ARBA00022553"/>
    </source>
</evidence>
<evidence type="ECO:0000256" key="7">
    <source>
        <dbReference type="SAM" id="SignalP"/>
    </source>
</evidence>
<proteinExistence type="inferred from homology"/>
<feature type="compositionally biased region" description="Polar residues" evidence="6">
    <location>
        <begin position="806"/>
        <end position="821"/>
    </location>
</feature>
<evidence type="ECO:0000256" key="4">
    <source>
        <dbReference type="ARBA" id="ARBA00034103"/>
    </source>
</evidence>
<dbReference type="EMBL" id="CAXLJM020000040">
    <property type="protein sequence ID" value="CAL8108536.1"/>
    <property type="molecule type" value="Genomic_DNA"/>
</dbReference>
<dbReference type="Proteomes" id="UP001642540">
    <property type="component" value="Unassembled WGS sequence"/>
</dbReference>
<feature type="compositionally biased region" description="Basic and acidic residues" evidence="6">
    <location>
        <begin position="626"/>
        <end position="636"/>
    </location>
</feature>
<dbReference type="Gene3D" id="3.30.1490.20">
    <property type="entry name" value="ATP-grasp fold, A domain"/>
    <property type="match status" value="1"/>
</dbReference>
<dbReference type="InterPro" id="IPR020898">
    <property type="entry name" value="Synapsin_ATP-bd_dom"/>
</dbReference>
<dbReference type="InterPro" id="IPR033906">
    <property type="entry name" value="Lipase_N"/>
</dbReference>
<dbReference type="Gene3D" id="3.30.470.20">
    <property type="entry name" value="ATP-grasp fold, B domain"/>
    <property type="match status" value="1"/>
</dbReference>
<evidence type="ECO:0000313" key="10">
    <source>
        <dbReference type="Proteomes" id="UP001642540"/>
    </source>
</evidence>
<dbReference type="InterPro" id="IPR013815">
    <property type="entry name" value="ATP_grasp_subdomain_1"/>
</dbReference>
<dbReference type="SUPFAM" id="SSF53474">
    <property type="entry name" value="alpha/beta-Hydrolases"/>
    <property type="match status" value="1"/>
</dbReference>
<feature type="region of interest" description="Disordered" evidence="6">
    <location>
        <begin position="766"/>
        <end position="823"/>
    </location>
</feature>
<dbReference type="InterPro" id="IPR029058">
    <property type="entry name" value="AB_hydrolase_fold"/>
</dbReference>